<organism evidence="4">
    <name type="scientific">Angiostrongylus costaricensis</name>
    <name type="common">Nematode worm</name>
    <dbReference type="NCBI Taxonomy" id="334426"/>
    <lineage>
        <taxon>Eukaryota</taxon>
        <taxon>Metazoa</taxon>
        <taxon>Ecdysozoa</taxon>
        <taxon>Nematoda</taxon>
        <taxon>Chromadorea</taxon>
        <taxon>Rhabditida</taxon>
        <taxon>Rhabditina</taxon>
        <taxon>Rhabditomorpha</taxon>
        <taxon>Strongyloidea</taxon>
        <taxon>Metastrongylidae</taxon>
        <taxon>Angiostrongylus</taxon>
    </lineage>
</organism>
<keyword evidence="3" id="KW-1185">Reference proteome</keyword>
<evidence type="ECO:0000313" key="2">
    <source>
        <dbReference type="EMBL" id="VDM58955.1"/>
    </source>
</evidence>
<accession>A0A0R3PQ14</accession>
<reference evidence="4" key="1">
    <citation type="submission" date="2017-02" db="UniProtKB">
        <authorList>
            <consortium name="WormBaseParasite"/>
        </authorList>
    </citation>
    <scope>IDENTIFICATION</scope>
</reference>
<protein>
    <submittedName>
        <fullName evidence="2 4">Uncharacterized protein</fullName>
    </submittedName>
</protein>
<dbReference type="EMBL" id="UYYA01004032">
    <property type="protein sequence ID" value="VDM58955.1"/>
    <property type="molecule type" value="Genomic_DNA"/>
</dbReference>
<evidence type="ECO:0000313" key="4">
    <source>
        <dbReference type="WBParaSite" id="ACOC_0000736901-mRNA-1"/>
    </source>
</evidence>
<name>A0A0R3PQ14_ANGCS</name>
<feature type="region of interest" description="Disordered" evidence="1">
    <location>
        <begin position="1"/>
        <end position="72"/>
    </location>
</feature>
<feature type="compositionally biased region" description="Polar residues" evidence="1">
    <location>
        <begin position="38"/>
        <end position="48"/>
    </location>
</feature>
<dbReference type="WBParaSite" id="ACOC_0000736901-mRNA-1">
    <property type="protein sequence ID" value="ACOC_0000736901-mRNA-1"/>
    <property type="gene ID" value="ACOC_0000736901"/>
</dbReference>
<dbReference type="AlphaFoldDB" id="A0A0R3PQ14"/>
<sequence>MGFVESSATGCRHGRRQLHGRETAAVRRLRPFQPPNQPADNSSPTHTMASAAGLKNAERERLSLRTEVQVVQ</sequence>
<evidence type="ECO:0000313" key="3">
    <source>
        <dbReference type="Proteomes" id="UP000267027"/>
    </source>
</evidence>
<reference evidence="2 3" key="2">
    <citation type="submission" date="2018-11" db="EMBL/GenBank/DDBJ databases">
        <authorList>
            <consortium name="Pathogen Informatics"/>
        </authorList>
    </citation>
    <scope>NUCLEOTIDE SEQUENCE [LARGE SCALE GENOMIC DNA]</scope>
    <source>
        <strain evidence="2 3">Costa Rica</strain>
    </source>
</reference>
<dbReference type="Proteomes" id="UP000267027">
    <property type="component" value="Unassembled WGS sequence"/>
</dbReference>
<evidence type="ECO:0000256" key="1">
    <source>
        <dbReference type="SAM" id="MobiDB-lite"/>
    </source>
</evidence>
<gene>
    <name evidence="2" type="ORF">ACOC_LOCUS7370</name>
</gene>
<proteinExistence type="predicted"/>